<comment type="subcellular location">
    <subcellularLocation>
        <location evidence="1 13">Mitochondrion inner membrane</location>
        <topology evidence="1 13">Single-pass membrane protein</topology>
    </subcellularLocation>
</comment>
<dbReference type="InterPro" id="IPR004205">
    <property type="entry name" value="Cyt_bc1_su8"/>
</dbReference>
<reference evidence="14" key="1">
    <citation type="submission" date="2021-06" db="EMBL/GenBank/DDBJ databases">
        <authorList>
            <person name="Hodson N. C."/>
            <person name="Mongue J. A."/>
            <person name="Jaron S. K."/>
        </authorList>
    </citation>
    <scope>NUCLEOTIDE SEQUENCE</scope>
</reference>
<keyword evidence="4 13" id="KW-0813">Transport</keyword>
<comment type="subunit">
    <text evidence="12 13">Component of the ubiquinol-cytochrome c oxidoreductase (cytochrome b-c1 complex, complex III, CIII), a multisubunit enzyme composed of 11 subunits. The complex is composed of 3 respiratory subunits cytochrome b, cytochrome c1 and Rieske protein UQCRFS1, 2 core protein subunits UQCRC1/QCR1 and UQCRC2/QCR2, and 6 low-molecular weight protein subunits UQCRH/QCR6, UQCRB/QCR7, UQCRQ/QCR8, UQCR10/QCR9, UQCR11/QCR10 and subunit 9, the cleavage product of Rieske protein UQCRFS1. The complex exists as an obligatory dimer and forms supercomplexes (SCs) in the inner mitochondrial membrane with NADH-ubiquinone oxidoreductase (complex I, CI) and cytochrome c oxidase (complex IV, CIV), resulting in different assemblies (supercomplex SCI(1)III(2)IV(1) and megacomplex MCI(2)III(2)IV(2)). Interacts with UQCC6.</text>
</comment>
<keyword evidence="11" id="KW-0472">Membrane</keyword>
<keyword evidence="15" id="KW-1185">Reference proteome</keyword>
<evidence type="ECO:0000256" key="8">
    <source>
        <dbReference type="ARBA" id="ARBA00022982"/>
    </source>
</evidence>
<name>A0A8J2LRZ3_9HEXA</name>
<comment type="similarity">
    <text evidence="2 13">Belongs to the UQCRQ/QCR8 family.</text>
</comment>
<evidence type="ECO:0000256" key="11">
    <source>
        <dbReference type="ARBA" id="ARBA00023136"/>
    </source>
</evidence>
<sequence length="83" mass="9566">MGGHGFGTLAKVRGIITYKISPFEQRAFAGAISKGVPNIFRRCREQFFRVVPPFVIGYVIYDQTEKEHKRLMRKNPADYENES</sequence>
<comment type="function">
    <text evidence="13">Component of the ubiquinol-cytochrome c oxidoreductase, a multisubunit transmembrane complex that is part of the mitochondrial electron transport chain which drives oxidative phosphorylation. The complex plays an important role in the uptake of multiple carbon sources present in different host niches.</text>
</comment>
<dbReference type="EMBL" id="CAJVCH010570674">
    <property type="protein sequence ID" value="CAG7835567.1"/>
    <property type="molecule type" value="Genomic_DNA"/>
</dbReference>
<dbReference type="PANTHER" id="PTHR12119:SF2">
    <property type="entry name" value="CYTOCHROME B-C1 COMPLEX SUBUNIT 8"/>
    <property type="match status" value="1"/>
</dbReference>
<evidence type="ECO:0000256" key="1">
    <source>
        <dbReference type="ARBA" id="ARBA00004434"/>
    </source>
</evidence>
<dbReference type="OrthoDB" id="6683853at2759"/>
<proteinExistence type="inferred from homology"/>
<protein>
    <recommendedName>
        <fullName evidence="3 13">Cytochrome b-c1 complex subunit 8</fullName>
    </recommendedName>
    <alternativeName>
        <fullName evidence="13">Complex III subunit 8</fullName>
    </alternativeName>
</protein>
<comment type="caution">
    <text evidence="14">The sequence shown here is derived from an EMBL/GenBank/DDBJ whole genome shotgun (WGS) entry which is preliminary data.</text>
</comment>
<organism evidence="14 15">
    <name type="scientific">Allacma fusca</name>
    <dbReference type="NCBI Taxonomy" id="39272"/>
    <lineage>
        <taxon>Eukaryota</taxon>
        <taxon>Metazoa</taxon>
        <taxon>Ecdysozoa</taxon>
        <taxon>Arthropoda</taxon>
        <taxon>Hexapoda</taxon>
        <taxon>Collembola</taxon>
        <taxon>Symphypleona</taxon>
        <taxon>Sminthuridae</taxon>
        <taxon>Allacma</taxon>
    </lineage>
</organism>
<evidence type="ECO:0000256" key="13">
    <source>
        <dbReference type="RuleBase" id="RU368118"/>
    </source>
</evidence>
<keyword evidence="5 13" id="KW-0679">Respiratory chain</keyword>
<evidence type="ECO:0000256" key="12">
    <source>
        <dbReference type="ARBA" id="ARBA00047105"/>
    </source>
</evidence>
<evidence type="ECO:0000256" key="7">
    <source>
        <dbReference type="ARBA" id="ARBA00022792"/>
    </source>
</evidence>
<evidence type="ECO:0000256" key="5">
    <source>
        <dbReference type="ARBA" id="ARBA00022660"/>
    </source>
</evidence>
<accession>A0A8J2LRZ3</accession>
<dbReference type="AlphaFoldDB" id="A0A8J2LRZ3"/>
<keyword evidence="7 13" id="KW-0999">Mitochondrion inner membrane</keyword>
<dbReference type="GO" id="GO:0005743">
    <property type="term" value="C:mitochondrial inner membrane"/>
    <property type="evidence" value="ECO:0007669"/>
    <property type="project" value="UniProtKB-SubCell"/>
</dbReference>
<dbReference type="GO" id="GO:0045275">
    <property type="term" value="C:respiratory chain complex III"/>
    <property type="evidence" value="ECO:0007669"/>
    <property type="project" value="UniProtKB-UniRule"/>
</dbReference>
<dbReference type="PANTHER" id="PTHR12119">
    <property type="entry name" value="UBIQUINOL-CYTOCHROME C REDUCTASE COMPLEX UBIQUINONE-BINDING PROTEIN QP-C"/>
    <property type="match status" value="1"/>
</dbReference>
<keyword evidence="9" id="KW-1133">Transmembrane helix</keyword>
<keyword evidence="10 13" id="KW-0496">Mitochondrion</keyword>
<gene>
    <name evidence="14" type="ORF">AFUS01_LOCUS44924</name>
</gene>
<dbReference type="FunFam" id="1.20.5.210:FF:000001">
    <property type="entry name" value="Cytochrome b-c1 complex subunit 8"/>
    <property type="match status" value="1"/>
</dbReference>
<evidence type="ECO:0000256" key="10">
    <source>
        <dbReference type="ARBA" id="ARBA00023128"/>
    </source>
</evidence>
<evidence type="ECO:0000256" key="3">
    <source>
        <dbReference type="ARBA" id="ARBA00016324"/>
    </source>
</evidence>
<keyword evidence="8 13" id="KW-0249">Electron transport</keyword>
<evidence type="ECO:0000256" key="4">
    <source>
        <dbReference type="ARBA" id="ARBA00022448"/>
    </source>
</evidence>
<dbReference type="Pfam" id="PF02939">
    <property type="entry name" value="UcrQ"/>
    <property type="match status" value="1"/>
</dbReference>
<evidence type="ECO:0000313" key="15">
    <source>
        <dbReference type="Proteomes" id="UP000708208"/>
    </source>
</evidence>
<dbReference type="Proteomes" id="UP000708208">
    <property type="component" value="Unassembled WGS sequence"/>
</dbReference>
<evidence type="ECO:0000256" key="9">
    <source>
        <dbReference type="ARBA" id="ARBA00022989"/>
    </source>
</evidence>
<keyword evidence="6" id="KW-0812">Transmembrane</keyword>
<evidence type="ECO:0000313" key="14">
    <source>
        <dbReference type="EMBL" id="CAG7835567.1"/>
    </source>
</evidence>
<evidence type="ECO:0000256" key="6">
    <source>
        <dbReference type="ARBA" id="ARBA00022692"/>
    </source>
</evidence>
<evidence type="ECO:0000256" key="2">
    <source>
        <dbReference type="ARBA" id="ARBA00007668"/>
    </source>
</evidence>
<dbReference type="GO" id="GO:0006122">
    <property type="term" value="P:mitochondrial electron transport, ubiquinol to cytochrome c"/>
    <property type="evidence" value="ECO:0007669"/>
    <property type="project" value="UniProtKB-UniRule"/>
</dbReference>